<dbReference type="Gene3D" id="3.40.50.300">
    <property type="entry name" value="P-loop containing nucleotide triphosphate hydrolases"/>
    <property type="match status" value="1"/>
</dbReference>
<sequence length="480" mass="54033">MGALLNSLEKRELFALLTEKERRRSQLKWLSFYPSDGPLRRELYPKHMAFFAAGKEYPQRMMMAANRVGKTEGVGAYEVALHLTGNYPDWWPGKRFARQTRGWAAGDTRQTVRDILVEKLLGPKSARGTGMIPGRQIVRIVPQPGVPDGVELVEVKHACGKVSRLGFKSFDQGRVSFQGTEQDFVWLDEEPPADVYEECLTRTMTTGGRILLTFTPLSGLSDVVILFLPGGDIREQADEKSGRFVVMATWDDVPHLDERTKEMLFASYMPFQRDARTRGVPALGSGAIYPVQESDIVVPDFALAEHWPRCYGMDVGWNRTAAIWGATDRETSTTYLYSQHYRGEAEPIVHAQAIKDRGAWIPGAIDPASRGRSQNDGQQLLDLYCGMGLDLAPADNAVESGIYDTWTLLSAGKLKVFASCQDWINEYRIYRRDDKGKVVKKHDHLMDASRYLVRTGRDLARCKPVKKPNSNEYRSAGWMG</sequence>
<dbReference type="InterPro" id="IPR027417">
    <property type="entry name" value="P-loop_NTPase"/>
</dbReference>
<evidence type="ECO:0000256" key="1">
    <source>
        <dbReference type="ARBA" id="ARBA00022612"/>
    </source>
</evidence>
<gene>
    <name evidence="6" type="ORF">UFOVP935_2</name>
</gene>
<dbReference type="Pfam" id="PF03237">
    <property type="entry name" value="Terminase_6N"/>
    <property type="match status" value="1"/>
</dbReference>
<evidence type="ECO:0000256" key="3">
    <source>
        <dbReference type="ARBA" id="ARBA00022840"/>
    </source>
</evidence>
<accession>A0A6J5PKH5</accession>
<keyword evidence="2" id="KW-0547">Nucleotide-binding</keyword>
<evidence type="ECO:0000256" key="4">
    <source>
        <dbReference type="ARBA" id="ARBA00023219"/>
    </source>
</evidence>
<evidence type="ECO:0000313" key="6">
    <source>
        <dbReference type="EMBL" id="CAB4172410.1"/>
    </source>
</evidence>
<dbReference type="GO" id="GO:0005524">
    <property type="term" value="F:ATP binding"/>
    <property type="evidence" value="ECO:0007669"/>
    <property type="project" value="UniProtKB-KW"/>
</dbReference>
<dbReference type="EMBL" id="LR796885">
    <property type="protein sequence ID" value="CAB4172410.1"/>
    <property type="molecule type" value="Genomic_DNA"/>
</dbReference>
<keyword evidence="4" id="KW-0231">Viral genome packaging</keyword>
<proteinExistence type="predicted"/>
<dbReference type="Gene3D" id="3.30.420.280">
    <property type="match status" value="1"/>
</dbReference>
<feature type="domain" description="Terminase large subunit gp17-like C-terminal" evidence="5">
    <location>
        <begin position="312"/>
        <end position="452"/>
    </location>
</feature>
<organism evidence="6">
    <name type="scientific">uncultured Caudovirales phage</name>
    <dbReference type="NCBI Taxonomy" id="2100421"/>
    <lineage>
        <taxon>Viruses</taxon>
        <taxon>Duplodnaviria</taxon>
        <taxon>Heunggongvirae</taxon>
        <taxon>Uroviricota</taxon>
        <taxon>Caudoviricetes</taxon>
        <taxon>Peduoviridae</taxon>
        <taxon>Maltschvirus</taxon>
        <taxon>Maltschvirus maltsch</taxon>
    </lineage>
</organism>
<keyword evidence="1" id="KW-1188">Viral release from host cell</keyword>
<name>A0A6J5PKH5_9CAUD</name>
<keyword evidence="3" id="KW-0067">ATP-binding</keyword>
<protein>
    <submittedName>
        <fullName evidence="6">Terminase RNaseH-like domain containing protein</fullName>
    </submittedName>
</protein>
<evidence type="ECO:0000256" key="2">
    <source>
        <dbReference type="ARBA" id="ARBA00022741"/>
    </source>
</evidence>
<reference evidence="6" key="1">
    <citation type="submission" date="2020-05" db="EMBL/GenBank/DDBJ databases">
        <authorList>
            <person name="Chiriac C."/>
            <person name="Salcher M."/>
            <person name="Ghai R."/>
            <person name="Kavagutti S V."/>
        </authorList>
    </citation>
    <scope>NUCLEOTIDE SEQUENCE</scope>
</reference>
<dbReference type="Pfam" id="PF17289">
    <property type="entry name" value="Terminase_6C"/>
    <property type="match status" value="1"/>
</dbReference>
<dbReference type="InterPro" id="IPR035421">
    <property type="entry name" value="Terminase_6C"/>
</dbReference>
<evidence type="ECO:0000259" key="5">
    <source>
        <dbReference type="Pfam" id="PF17289"/>
    </source>
</evidence>